<dbReference type="InterPro" id="IPR046907">
    <property type="entry name" value="SH3DP"/>
</dbReference>
<name>A0AB39CCM8_9VIRU</name>
<protein>
    <recommendedName>
        <fullName evidence="1">SH3 fold domain-containing protein</fullName>
    </recommendedName>
</protein>
<evidence type="ECO:0000259" key="1">
    <source>
        <dbReference type="Pfam" id="PF20287"/>
    </source>
</evidence>
<sequence length="137" mass="15291">MQITDVTEGTRVSFEVYPVAYLANDFKDVTLEGVVTPAVARKLGHDLDTAHQNVYPVLIAAGVSVPNDPRQYNYAYVTFSNGESTFVGVPWIRPGTVISSDGKNLTLTFSNRDDRRRRRILEALSTINETPDSQVWE</sequence>
<evidence type="ECO:0000313" key="2">
    <source>
        <dbReference type="EMBL" id="XDJ14681.1"/>
    </source>
</evidence>
<proteinExistence type="predicted"/>
<dbReference type="EMBL" id="PQ015378">
    <property type="protein sequence ID" value="XDJ14681.1"/>
    <property type="molecule type" value="Genomic_DNA"/>
</dbReference>
<accession>A0AB39CCM8</accession>
<feature type="domain" description="SH3 fold" evidence="1">
    <location>
        <begin position="7"/>
        <end position="129"/>
    </location>
</feature>
<dbReference type="Pfam" id="PF20287">
    <property type="entry name" value="SH3DP"/>
    <property type="match status" value="1"/>
</dbReference>
<reference evidence="2" key="1">
    <citation type="submission" date="2024-07" db="EMBL/GenBank/DDBJ databases">
        <authorList>
            <person name="Bringhurst R.M."/>
            <person name="Homer T.E."/>
        </authorList>
    </citation>
    <scope>NUCLEOTIDE SEQUENCE</scope>
</reference>
<organism evidence="2">
    <name type="scientific">Pseudomonas phage RVTF4</name>
    <dbReference type="NCBI Taxonomy" id="3236931"/>
    <lineage>
        <taxon>Viruses</taxon>
    </lineage>
</organism>